<organism evidence="1 2">
    <name type="scientific">Plectus sambesii</name>
    <dbReference type="NCBI Taxonomy" id="2011161"/>
    <lineage>
        <taxon>Eukaryota</taxon>
        <taxon>Metazoa</taxon>
        <taxon>Ecdysozoa</taxon>
        <taxon>Nematoda</taxon>
        <taxon>Chromadorea</taxon>
        <taxon>Plectida</taxon>
        <taxon>Plectina</taxon>
        <taxon>Plectoidea</taxon>
        <taxon>Plectidae</taxon>
        <taxon>Plectus</taxon>
    </lineage>
</organism>
<accession>A0A914XEG0</accession>
<protein>
    <submittedName>
        <fullName evidence="2">Uncharacterized protein</fullName>
    </submittedName>
</protein>
<proteinExistence type="predicted"/>
<keyword evidence="1" id="KW-1185">Reference proteome</keyword>
<name>A0A914XEG0_9BILA</name>
<evidence type="ECO:0000313" key="2">
    <source>
        <dbReference type="WBParaSite" id="PSAMB.scaffold8137size6574.g31003.t1"/>
    </source>
</evidence>
<dbReference type="AlphaFoldDB" id="A0A914XEG0"/>
<reference evidence="2" key="1">
    <citation type="submission" date="2022-11" db="UniProtKB">
        <authorList>
            <consortium name="WormBaseParasite"/>
        </authorList>
    </citation>
    <scope>IDENTIFICATION</scope>
</reference>
<dbReference type="WBParaSite" id="PSAMB.scaffold8137size6574.g31003.t1">
    <property type="protein sequence ID" value="PSAMB.scaffold8137size6574.g31003.t1"/>
    <property type="gene ID" value="PSAMB.scaffold8137size6574.g31003"/>
</dbReference>
<dbReference type="Proteomes" id="UP000887566">
    <property type="component" value="Unplaced"/>
</dbReference>
<evidence type="ECO:0000313" key="1">
    <source>
        <dbReference type="Proteomes" id="UP000887566"/>
    </source>
</evidence>
<sequence>MSAFSGRPSFSKGEIDLERRRIALIDQLLAENGAMMIDDLFQFVQKTDDTLFDKWSLLKSFLQSRTNIFQTDQALSTEIRNRSMLYRKAMLYTVAQLADTPTQPELG</sequence>